<dbReference type="AlphaFoldDB" id="A0A9Q9API8"/>
<proteinExistence type="predicted"/>
<feature type="transmembrane region" description="Helical" evidence="2">
    <location>
        <begin position="141"/>
        <end position="161"/>
    </location>
</feature>
<dbReference type="Pfam" id="PF20684">
    <property type="entry name" value="Fung_rhodopsin"/>
    <property type="match status" value="1"/>
</dbReference>
<feature type="region of interest" description="Disordered" evidence="1">
    <location>
        <begin position="310"/>
        <end position="357"/>
    </location>
</feature>
<evidence type="ECO:0000313" key="4">
    <source>
        <dbReference type="EMBL" id="USW48476.1"/>
    </source>
</evidence>
<keyword evidence="2" id="KW-1133">Transmembrane helix</keyword>
<feature type="transmembrane region" description="Helical" evidence="2">
    <location>
        <begin position="62"/>
        <end position="84"/>
    </location>
</feature>
<dbReference type="InterPro" id="IPR049326">
    <property type="entry name" value="Rhodopsin_dom_fungi"/>
</dbReference>
<evidence type="ECO:0000256" key="2">
    <source>
        <dbReference type="SAM" id="Phobius"/>
    </source>
</evidence>
<sequence>MSDVSTPTPTPSGGEWITAISDRDRGPLVTITACLMLVAMFFFLGFRMTIRWPWKSLLGFDDLVVVIGSFIASGQSAAVFRAIHCGLGQHDSDLEPENVSGLRGAILASDILSVAALTCSKLAVSLLILRLSTFKRHVYAARIITALICIWGILAVCSTSVPSPGLSLRKAGWIGIGAFSIVLECALFALPVYLVSGLQMRLAAKMTIIVGFAFRIPASILALLRVLAVVDMLSIEKAHMIDVSYDYVKPTIYTTIEMHYSLMAATIPCMHLFLRNFSTGWLGTTANQLEPSISRTKGSQHSSYILSSMKSKHMRSSVSPRGTQQRDSLGDADLLRRPDGGTTTWVMHQDHTTDAESRESVVSSASDKIIVRQTIEIKWDDAPRAAERALLQR</sequence>
<name>A0A9Q9API8_9PEZI</name>
<feature type="transmembrane region" description="Helical" evidence="2">
    <location>
        <begin position="173"/>
        <end position="195"/>
    </location>
</feature>
<feature type="compositionally biased region" description="Polar residues" evidence="1">
    <location>
        <begin position="316"/>
        <end position="327"/>
    </location>
</feature>
<dbReference type="PANTHER" id="PTHR39614">
    <property type="entry name" value="INTEGRAL MEMBRANE PROTEIN"/>
    <property type="match status" value="1"/>
</dbReference>
<evidence type="ECO:0000313" key="5">
    <source>
        <dbReference type="Proteomes" id="UP001056384"/>
    </source>
</evidence>
<feature type="transmembrane region" description="Helical" evidence="2">
    <location>
        <begin position="28"/>
        <end position="50"/>
    </location>
</feature>
<feature type="transmembrane region" description="Helical" evidence="2">
    <location>
        <begin position="207"/>
        <end position="230"/>
    </location>
</feature>
<keyword evidence="5" id="KW-1185">Reference proteome</keyword>
<feature type="compositionally biased region" description="Basic and acidic residues" evidence="1">
    <location>
        <begin position="348"/>
        <end position="357"/>
    </location>
</feature>
<dbReference type="EMBL" id="CP099418">
    <property type="protein sequence ID" value="USW48476.1"/>
    <property type="molecule type" value="Genomic_DNA"/>
</dbReference>
<organism evidence="4 5">
    <name type="scientific">Septoria linicola</name>
    <dbReference type="NCBI Taxonomy" id="215465"/>
    <lineage>
        <taxon>Eukaryota</taxon>
        <taxon>Fungi</taxon>
        <taxon>Dikarya</taxon>
        <taxon>Ascomycota</taxon>
        <taxon>Pezizomycotina</taxon>
        <taxon>Dothideomycetes</taxon>
        <taxon>Dothideomycetidae</taxon>
        <taxon>Mycosphaerellales</taxon>
        <taxon>Mycosphaerellaceae</taxon>
        <taxon>Septoria</taxon>
    </lineage>
</organism>
<dbReference type="OrthoDB" id="3897607at2759"/>
<keyword evidence="2" id="KW-0812">Transmembrane</keyword>
<keyword evidence="2" id="KW-0472">Membrane</keyword>
<reference evidence="4" key="1">
    <citation type="submission" date="2022-06" db="EMBL/GenBank/DDBJ databases">
        <title>Complete genome sequences of two strains of the flax pathogen Septoria linicola.</title>
        <authorList>
            <person name="Lapalu N."/>
            <person name="Simon A."/>
            <person name="Demenou B."/>
            <person name="Paumier D."/>
            <person name="Guillot M.-P."/>
            <person name="Gout L."/>
            <person name="Valade R."/>
        </authorList>
    </citation>
    <scope>NUCLEOTIDE SEQUENCE</scope>
    <source>
        <strain evidence="4">SE15195</strain>
    </source>
</reference>
<gene>
    <name evidence="4" type="ORF">Slin15195_G017950</name>
</gene>
<feature type="domain" description="Rhodopsin" evidence="3">
    <location>
        <begin position="47"/>
        <end position="274"/>
    </location>
</feature>
<dbReference type="PANTHER" id="PTHR39614:SF2">
    <property type="entry name" value="INTEGRAL MEMBRANE PROTEIN"/>
    <property type="match status" value="1"/>
</dbReference>
<protein>
    <recommendedName>
        <fullName evidence="3">Rhodopsin domain-containing protein</fullName>
    </recommendedName>
</protein>
<feature type="transmembrane region" description="Helical" evidence="2">
    <location>
        <begin position="104"/>
        <end position="129"/>
    </location>
</feature>
<accession>A0A9Q9API8</accession>
<dbReference type="Proteomes" id="UP001056384">
    <property type="component" value="Chromosome 1"/>
</dbReference>
<evidence type="ECO:0000256" key="1">
    <source>
        <dbReference type="SAM" id="MobiDB-lite"/>
    </source>
</evidence>
<evidence type="ECO:0000259" key="3">
    <source>
        <dbReference type="Pfam" id="PF20684"/>
    </source>
</evidence>